<organism evidence="1 2">
    <name type="scientific">Corchorus olitorius</name>
    <dbReference type="NCBI Taxonomy" id="93759"/>
    <lineage>
        <taxon>Eukaryota</taxon>
        <taxon>Viridiplantae</taxon>
        <taxon>Streptophyta</taxon>
        <taxon>Embryophyta</taxon>
        <taxon>Tracheophyta</taxon>
        <taxon>Spermatophyta</taxon>
        <taxon>Magnoliopsida</taxon>
        <taxon>eudicotyledons</taxon>
        <taxon>Gunneridae</taxon>
        <taxon>Pentapetalae</taxon>
        <taxon>rosids</taxon>
        <taxon>malvids</taxon>
        <taxon>Malvales</taxon>
        <taxon>Malvaceae</taxon>
        <taxon>Grewioideae</taxon>
        <taxon>Apeibeae</taxon>
        <taxon>Corchorus</taxon>
    </lineage>
</organism>
<dbReference type="AlphaFoldDB" id="A0A1R3IVJ3"/>
<name>A0A1R3IVJ3_9ROSI</name>
<accession>A0A1R3IVJ3</accession>
<evidence type="ECO:0000313" key="2">
    <source>
        <dbReference type="Proteomes" id="UP000187203"/>
    </source>
</evidence>
<protein>
    <submittedName>
        <fullName evidence="1">UDP-glucuronate 4-epimerase 4-like protein</fullName>
    </submittedName>
</protein>
<sequence length="61" mass="6825">MDAEAALAYQRLLVEEKYDDSNSQLLKQKASLIRLQNNVAGFETNGILTKSSKGEQKPKEL</sequence>
<keyword evidence="2" id="KW-1185">Reference proteome</keyword>
<reference evidence="2" key="1">
    <citation type="submission" date="2013-09" db="EMBL/GenBank/DDBJ databases">
        <title>Corchorus olitorius genome sequencing.</title>
        <authorList>
            <person name="Alam M."/>
            <person name="Haque M.S."/>
            <person name="Islam M.S."/>
            <person name="Emdad E.M."/>
            <person name="Islam M.M."/>
            <person name="Ahmed B."/>
            <person name="Halim A."/>
            <person name="Hossen Q.M.M."/>
            <person name="Hossain M.Z."/>
            <person name="Ahmed R."/>
            <person name="Khan M.M."/>
            <person name="Islam R."/>
            <person name="Rashid M.M."/>
            <person name="Khan S.A."/>
            <person name="Rahman M.S."/>
            <person name="Alam M."/>
            <person name="Yahiya A.S."/>
            <person name="Khan M.S."/>
            <person name="Azam M.S."/>
            <person name="Haque T."/>
            <person name="Lashkar M.Z.H."/>
            <person name="Akhand A.I."/>
            <person name="Morshed G."/>
            <person name="Roy S."/>
            <person name="Uddin K.S."/>
            <person name="Rabeya T."/>
            <person name="Hossain A.S."/>
            <person name="Chowdhury A."/>
            <person name="Snigdha A.R."/>
            <person name="Mortoza M.S."/>
            <person name="Matin S.A."/>
            <person name="Hoque S.M.E."/>
            <person name="Islam M.K."/>
            <person name="Roy D.K."/>
            <person name="Haider R."/>
            <person name="Moosa M.M."/>
            <person name="Elias S.M."/>
            <person name="Hasan A.M."/>
            <person name="Jahan S."/>
            <person name="Shafiuddin M."/>
            <person name="Mahmood N."/>
            <person name="Shommy N.S."/>
        </authorList>
    </citation>
    <scope>NUCLEOTIDE SEQUENCE [LARGE SCALE GENOMIC DNA]</scope>
    <source>
        <strain evidence="2">cv. O-4</strain>
    </source>
</reference>
<proteinExistence type="predicted"/>
<gene>
    <name evidence="1" type="ORF">COLO4_21039</name>
</gene>
<comment type="caution">
    <text evidence="1">The sequence shown here is derived from an EMBL/GenBank/DDBJ whole genome shotgun (WGS) entry which is preliminary data.</text>
</comment>
<dbReference type="Proteomes" id="UP000187203">
    <property type="component" value="Unassembled WGS sequence"/>
</dbReference>
<evidence type="ECO:0000313" key="1">
    <source>
        <dbReference type="EMBL" id="OMO86584.1"/>
    </source>
</evidence>
<dbReference type="EMBL" id="AWUE01017549">
    <property type="protein sequence ID" value="OMO86584.1"/>
    <property type="molecule type" value="Genomic_DNA"/>
</dbReference>